<dbReference type="Gene3D" id="3.40.50.300">
    <property type="entry name" value="P-loop containing nucleotide triphosphate hydrolases"/>
    <property type="match status" value="1"/>
</dbReference>
<sequence>MSWLEWFGGTLVNLSKYFAWPLFQSVNHALTDVFLVLMTSYKMIVSKFFQRKDMATIKYDLPRMGTSDGFDAEEDVTNEPAAVDHSAADDSLNSVNDREETSYESCVLEMTPCEQNENMCERLYFQILLLGDAGVGKTSFIQRYCDKCMSMKLKSMQLDNQLITFLMWDHASQESLIEHNNNNTSNTIGTIDRRPLLQFYRFRNVNNEYLRKVDCVIIMFDVTSGKSFESVERWLEVLKEFFAQTTKI</sequence>
<dbReference type="STRING" id="6412.T1FL32"/>
<dbReference type="PANTHER" id="PTHR47977">
    <property type="entry name" value="RAS-RELATED PROTEIN RAB"/>
    <property type="match status" value="1"/>
</dbReference>
<name>T1FL32_HELRO</name>
<dbReference type="GO" id="GO:0016192">
    <property type="term" value="P:vesicle-mediated transport"/>
    <property type="evidence" value="ECO:0000318"/>
    <property type="project" value="GO_Central"/>
</dbReference>
<dbReference type="EMBL" id="AMQM01009847">
    <property type="status" value="NOT_ANNOTATED_CDS"/>
    <property type="molecule type" value="Genomic_DNA"/>
</dbReference>
<evidence type="ECO:0000256" key="2">
    <source>
        <dbReference type="ARBA" id="ARBA00023134"/>
    </source>
</evidence>
<dbReference type="InParanoid" id="T1FL32"/>
<reference evidence="4" key="3">
    <citation type="submission" date="2015-06" db="UniProtKB">
        <authorList>
            <consortium name="EnsemblMetazoa"/>
        </authorList>
    </citation>
    <scope>IDENTIFICATION</scope>
</reference>
<keyword evidence="5" id="KW-1185">Reference proteome</keyword>
<dbReference type="GeneID" id="20209531"/>
<reference evidence="5" key="1">
    <citation type="submission" date="2012-12" db="EMBL/GenBank/DDBJ databases">
        <authorList>
            <person name="Hellsten U."/>
            <person name="Grimwood J."/>
            <person name="Chapman J.A."/>
            <person name="Shapiro H."/>
            <person name="Aerts A."/>
            <person name="Otillar R.P."/>
            <person name="Terry A.Y."/>
            <person name="Boore J.L."/>
            <person name="Simakov O."/>
            <person name="Marletaz F."/>
            <person name="Cho S.-J."/>
            <person name="Edsinger-Gonzales E."/>
            <person name="Havlak P."/>
            <person name="Kuo D.-H."/>
            <person name="Larsson T."/>
            <person name="Lv J."/>
            <person name="Arendt D."/>
            <person name="Savage R."/>
            <person name="Osoegawa K."/>
            <person name="de Jong P."/>
            <person name="Lindberg D.R."/>
            <person name="Seaver E.C."/>
            <person name="Weisblat D.A."/>
            <person name="Putnam N.H."/>
            <person name="Grigoriev I.V."/>
            <person name="Rokhsar D.S."/>
        </authorList>
    </citation>
    <scope>NUCLEOTIDE SEQUENCE</scope>
</reference>
<proteinExistence type="predicted"/>
<dbReference type="eggNOG" id="KOG0079">
    <property type="taxonomic scope" value="Eukaryota"/>
</dbReference>
<dbReference type="EMBL" id="KB097054">
    <property type="protein sequence ID" value="ESN99886.1"/>
    <property type="molecule type" value="Genomic_DNA"/>
</dbReference>
<keyword evidence="1" id="KW-0547">Nucleotide-binding</keyword>
<evidence type="ECO:0000313" key="3">
    <source>
        <dbReference type="EMBL" id="ESN99886.1"/>
    </source>
</evidence>
<dbReference type="SUPFAM" id="SSF52540">
    <property type="entry name" value="P-loop containing nucleoside triphosphate hydrolases"/>
    <property type="match status" value="1"/>
</dbReference>
<evidence type="ECO:0000256" key="1">
    <source>
        <dbReference type="ARBA" id="ARBA00022741"/>
    </source>
</evidence>
<dbReference type="GO" id="GO:0003924">
    <property type="term" value="F:GTPase activity"/>
    <property type="evidence" value="ECO:0000318"/>
    <property type="project" value="GO_Central"/>
</dbReference>
<accession>T1FL32</accession>
<evidence type="ECO:0000313" key="5">
    <source>
        <dbReference type="Proteomes" id="UP000015101"/>
    </source>
</evidence>
<dbReference type="InterPro" id="IPR050227">
    <property type="entry name" value="Rab"/>
</dbReference>
<dbReference type="KEGG" id="hro:HELRODRAFT_184378"/>
<dbReference type="InterPro" id="IPR001806">
    <property type="entry name" value="Small_GTPase"/>
</dbReference>
<keyword evidence="2" id="KW-0342">GTP-binding</keyword>
<reference evidence="3 5" key="2">
    <citation type="journal article" date="2013" name="Nature">
        <title>Insights into bilaterian evolution from three spiralian genomes.</title>
        <authorList>
            <person name="Simakov O."/>
            <person name="Marletaz F."/>
            <person name="Cho S.J."/>
            <person name="Edsinger-Gonzales E."/>
            <person name="Havlak P."/>
            <person name="Hellsten U."/>
            <person name="Kuo D.H."/>
            <person name="Larsson T."/>
            <person name="Lv J."/>
            <person name="Arendt D."/>
            <person name="Savage R."/>
            <person name="Osoegawa K."/>
            <person name="de Jong P."/>
            <person name="Grimwood J."/>
            <person name="Chapman J.A."/>
            <person name="Shapiro H."/>
            <person name="Aerts A."/>
            <person name="Otillar R.P."/>
            <person name="Terry A.Y."/>
            <person name="Boore J.L."/>
            <person name="Grigoriev I.V."/>
            <person name="Lindberg D.R."/>
            <person name="Seaver E.C."/>
            <person name="Weisblat D.A."/>
            <person name="Putnam N.H."/>
            <person name="Rokhsar D.S."/>
        </authorList>
    </citation>
    <scope>NUCLEOTIDE SEQUENCE</scope>
</reference>
<dbReference type="Pfam" id="PF00071">
    <property type="entry name" value="Ras"/>
    <property type="match status" value="1"/>
</dbReference>
<dbReference type="HOGENOM" id="CLU_1121139_0_0_1"/>
<gene>
    <name evidence="4" type="primary">20209531</name>
    <name evidence="3" type="ORF">HELRODRAFT_184378</name>
</gene>
<dbReference type="InterPro" id="IPR027417">
    <property type="entry name" value="P-loop_NTPase"/>
</dbReference>
<organism evidence="4 5">
    <name type="scientific">Helobdella robusta</name>
    <name type="common">Californian leech</name>
    <dbReference type="NCBI Taxonomy" id="6412"/>
    <lineage>
        <taxon>Eukaryota</taxon>
        <taxon>Metazoa</taxon>
        <taxon>Spiralia</taxon>
        <taxon>Lophotrochozoa</taxon>
        <taxon>Annelida</taxon>
        <taxon>Clitellata</taxon>
        <taxon>Hirudinea</taxon>
        <taxon>Rhynchobdellida</taxon>
        <taxon>Glossiphoniidae</taxon>
        <taxon>Helobdella</taxon>
    </lineage>
</organism>
<dbReference type="GO" id="GO:0005525">
    <property type="term" value="F:GTP binding"/>
    <property type="evidence" value="ECO:0000318"/>
    <property type="project" value="GO_Central"/>
</dbReference>
<dbReference type="SMART" id="SM00175">
    <property type="entry name" value="RAB"/>
    <property type="match status" value="1"/>
</dbReference>
<dbReference type="AlphaFoldDB" id="T1FL32"/>
<protein>
    <submittedName>
        <fullName evidence="3 4">Uncharacterized protein</fullName>
    </submittedName>
</protein>
<dbReference type="CTD" id="20209531"/>
<dbReference type="EnsemblMetazoa" id="HelroT184378">
    <property type="protein sequence ID" value="HelroP184378"/>
    <property type="gene ID" value="HelroG184378"/>
</dbReference>
<dbReference type="RefSeq" id="XP_009022014.1">
    <property type="nucleotide sequence ID" value="XM_009023766.1"/>
</dbReference>
<dbReference type="Proteomes" id="UP000015101">
    <property type="component" value="Unassembled WGS sequence"/>
</dbReference>
<dbReference type="PROSITE" id="PS51419">
    <property type="entry name" value="RAB"/>
    <property type="match status" value="1"/>
</dbReference>
<evidence type="ECO:0000313" key="4">
    <source>
        <dbReference type="EnsemblMetazoa" id="HelroP184378"/>
    </source>
</evidence>